<dbReference type="Proteomes" id="UP000276133">
    <property type="component" value="Unassembled WGS sequence"/>
</dbReference>
<gene>
    <name evidence="2" type="ORF">BpHYR1_011701</name>
</gene>
<organism evidence="2 3">
    <name type="scientific">Brachionus plicatilis</name>
    <name type="common">Marine rotifer</name>
    <name type="synonym">Brachionus muelleri</name>
    <dbReference type="NCBI Taxonomy" id="10195"/>
    <lineage>
        <taxon>Eukaryota</taxon>
        <taxon>Metazoa</taxon>
        <taxon>Spiralia</taxon>
        <taxon>Gnathifera</taxon>
        <taxon>Rotifera</taxon>
        <taxon>Eurotatoria</taxon>
        <taxon>Monogononta</taxon>
        <taxon>Pseudotrocha</taxon>
        <taxon>Ploima</taxon>
        <taxon>Brachionidae</taxon>
        <taxon>Brachionus</taxon>
    </lineage>
</organism>
<feature type="region of interest" description="Disordered" evidence="1">
    <location>
        <begin position="1"/>
        <end position="38"/>
    </location>
</feature>
<evidence type="ECO:0000313" key="2">
    <source>
        <dbReference type="EMBL" id="RNA05836.1"/>
    </source>
</evidence>
<evidence type="ECO:0000256" key="1">
    <source>
        <dbReference type="SAM" id="MobiDB-lite"/>
    </source>
</evidence>
<keyword evidence="3" id="KW-1185">Reference proteome</keyword>
<protein>
    <submittedName>
        <fullName evidence="2">Craniofacial development 2-like</fullName>
    </submittedName>
</protein>
<dbReference type="OrthoDB" id="412793at2759"/>
<dbReference type="Gene3D" id="3.60.10.10">
    <property type="entry name" value="Endonuclease/exonuclease/phosphatase"/>
    <property type="match status" value="1"/>
</dbReference>
<sequence length="267" mass="30171">MKTRDVRGQTGGKASNSSRMMPTGESLQRKPASGRTQRRWGVIRPTAKTKTGCVNIRTMGPESDAREALIFRTMETYNLDICGLSEMKRKGSGRRRIGDYEVFYSGVKESEEAYGGVAVAVRRRHIGALTAWELKNKFSVLSDEGEDLEQSWARFRTAVSEVGQKKAKELEQHAAANNTRAVYQTIREIGGLKQVQTNQLRKKDGSVTKDCGEIKERWREHFEELLNVGRQLETHTLVSTVGNDSEEYEPVPEPYEIKFAIRALKTK</sequence>
<dbReference type="AlphaFoldDB" id="A0A3M7Q314"/>
<comment type="caution">
    <text evidence="2">The sequence shown here is derived from an EMBL/GenBank/DDBJ whole genome shotgun (WGS) entry which is preliminary data.</text>
</comment>
<evidence type="ECO:0000313" key="3">
    <source>
        <dbReference type="Proteomes" id="UP000276133"/>
    </source>
</evidence>
<dbReference type="SUPFAM" id="SSF56219">
    <property type="entry name" value="DNase I-like"/>
    <property type="match status" value="1"/>
</dbReference>
<proteinExistence type="predicted"/>
<name>A0A3M7Q314_BRAPC</name>
<dbReference type="InterPro" id="IPR036691">
    <property type="entry name" value="Endo/exonu/phosph_ase_sf"/>
</dbReference>
<accession>A0A3M7Q314</accession>
<reference evidence="2 3" key="1">
    <citation type="journal article" date="2018" name="Sci. Rep.">
        <title>Genomic signatures of local adaptation to the degree of environmental predictability in rotifers.</title>
        <authorList>
            <person name="Franch-Gras L."/>
            <person name="Hahn C."/>
            <person name="Garcia-Roger E.M."/>
            <person name="Carmona M.J."/>
            <person name="Serra M."/>
            <person name="Gomez A."/>
        </authorList>
    </citation>
    <scope>NUCLEOTIDE SEQUENCE [LARGE SCALE GENOMIC DNA]</scope>
    <source>
        <strain evidence="2">HYR1</strain>
    </source>
</reference>
<dbReference type="EMBL" id="REGN01007581">
    <property type="protein sequence ID" value="RNA05836.1"/>
    <property type="molecule type" value="Genomic_DNA"/>
</dbReference>